<dbReference type="Gene3D" id="3.30.40.10">
    <property type="entry name" value="Zinc/RING finger domain, C3HC4 (zinc finger)"/>
    <property type="match status" value="1"/>
</dbReference>
<dbReference type="CDD" id="cd16499">
    <property type="entry name" value="RING-HC_Bre1-like"/>
    <property type="match status" value="1"/>
</dbReference>
<feature type="coiled-coil region" evidence="16">
    <location>
        <begin position="430"/>
        <end position="471"/>
    </location>
</feature>
<evidence type="ECO:0000256" key="5">
    <source>
        <dbReference type="ARBA" id="ARBA00022679"/>
    </source>
</evidence>
<evidence type="ECO:0000256" key="12">
    <source>
        <dbReference type="ARBA" id="ARBA00023242"/>
    </source>
</evidence>
<dbReference type="PANTHER" id="PTHR23163">
    <property type="entry name" value="RING FINGER PROTEIN-RELATED"/>
    <property type="match status" value="1"/>
</dbReference>
<dbReference type="Pfam" id="PF26095">
    <property type="entry name" value="CC_Bre1"/>
    <property type="match status" value="1"/>
</dbReference>
<dbReference type="AlphaFoldDB" id="A0A0L0SWU6"/>
<dbReference type="InterPro" id="IPR013956">
    <property type="entry name" value="E3_ubiquit_lig_Bre1"/>
</dbReference>
<comment type="similarity">
    <text evidence="4 15">Belongs to the BRE1 family.</text>
</comment>
<gene>
    <name evidence="19" type="ORF">AMAG_11431</name>
</gene>
<evidence type="ECO:0000256" key="6">
    <source>
        <dbReference type="ARBA" id="ARBA00022723"/>
    </source>
</evidence>
<dbReference type="GO" id="GO:0008270">
    <property type="term" value="F:zinc ion binding"/>
    <property type="evidence" value="ECO:0007669"/>
    <property type="project" value="UniProtKB-KW"/>
</dbReference>
<dbReference type="GO" id="GO:0016567">
    <property type="term" value="P:protein ubiquitination"/>
    <property type="evidence" value="ECO:0007669"/>
    <property type="project" value="UniProtKB-UniRule"/>
</dbReference>
<comment type="catalytic activity">
    <reaction evidence="1 15">
        <text>S-ubiquitinyl-[E2 ubiquitin-conjugating enzyme]-L-cysteine + [acceptor protein]-L-lysine = [E2 ubiquitin-conjugating enzyme]-L-cysteine + N(6)-ubiquitinyl-[acceptor protein]-L-lysine.</text>
        <dbReference type="EC" id="2.3.2.27"/>
    </reaction>
</comment>
<feature type="coiled-coil region" evidence="16">
    <location>
        <begin position="689"/>
        <end position="723"/>
    </location>
</feature>
<evidence type="ECO:0000313" key="19">
    <source>
        <dbReference type="EMBL" id="KNE66957.1"/>
    </source>
</evidence>
<dbReference type="PROSITE" id="PS00518">
    <property type="entry name" value="ZF_RING_1"/>
    <property type="match status" value="1"/>
</dbReference>
<keyword evidence="11 15" id="KW-0175">Coiled coil</keyword>
<evidence type="ECO:0000259" key="18">
    <source>
        <dbReference type="PROSITE" id="PS50089"/>
    </source>
</evidence>
<organism evidence="19 20">
    <name type="scientific">Allomyces macrogynus (strain ATCC 38327)</name>
    <name type="common">Allomyces javanicus var. macrogynus</name>
    <dbReference type="NCBI Taxonomy" id="578462"/>
    <lineage>
        <taxon>Eukaryota</taxon>
        <taxon>Fungi</taxon>
        <taxon>Fungi incertae sedis</taxon>
        <taxon>Blastocladiomycota</taxon>
        <taxon>Blastocladiomycetes</taxon>
        <taxon>Blastocladiales</taxon>
        <taxon>Blastocladiaceae</taxon>
        <taxon>Allomyces</taxon>
    </lineage>
</organism>
<dbReference type="GO" id="GO:0061630">
    <property type="term" value="F:ubiquitin protein ligase activity"/>
    <property type="evidence" value="ECO:0007669"/>
    <property type="project" value="UniProtKB-EC"/>
</dbReference>
<evidence type="ECO:0000256" key="2">
    <source>
        <dbReference type="ARBA" id="ARBA00004123"/>
    </source>
</evidence>
<dbReference type="OrthoDB" id="10266039at2759"/>
<feature type="coiled-coil region" evidence="16">
    <location>
        <begin position="543"/>
        <end position="570"/>
    </location>
</feature>
<dbReference type="InterPro" id="IPR001841">
    <property type="entry name" value="Znf_RING"/>
</dbReference>
<feature type="coiled-coil region" evidence="16">
    <location>
        <begin position="108"/>
        <end position="135"/>
    </location>
</feature>
<evidence type="ECO:0000256" key="9">
    <source>
        <dbReference type="ARBA" id="ARBA00022833"/>
    </source>
</evidence>
<dbReference type="GO" id="GO:0005634">
    <property type="term" value="C:nucleus"/>
    <property type="evidence" value="ECO:0007669"/>
    <property type="project" value="UniProtKB-SubCell"/>
</dbReference>
<dbReference type="PANTHER" id="PTHR23163:SF0">
    <property type="entry name" value="E3 UBIQUITIN-PROTEIN LIGASE BRE1"/>
    <property type="match status" value="1"/>
</dbReference>
<dbReference type="EC" id="2.3.2.27" evidence="15"/>
<evidence type="ECO:0000256" key="1">
    <source>
        <dbReference type="ARBA" id="ARBA00000900"/>
    </source>
</evidence>
<feature type="coiled-coil region" evidence="16">
    <location>
        <begin position="225"/>
        <end position="259"/>
    </location>
</feature>
<dbReference type="SUPFAM" id="SSF57850">
    <property type="entry name" value="RING/U-box"/>
    <property type="match status" value="1"/>
</dbReference>
<protein>
    <recommendedName>
        <fullName evidence="15">E3 ubiquitin protein ligase</fullName>
        <ecNumber evidence="15">2.3.2.27</ecNumber>
    </recommendedName>
</protein>
<evidence type="ECO:0000256" key="15">
    <source>
        <dbReference type="RuleBase" id="RU365038"/>
    </source>
</evidence>
<dbReference type="InterPro" id="IPR017907">
    <property type="entry name" value="Znf_RING_CS"/>
</dbReference>
<comment type="subcellular location">
    <subcellularLocation>
        <location evidence="2 15">Nucleus</location>
    </subcellularLocation>
</comment>
<evidence type="ECO:0000256" key="16">
    <source>
        <dbReference type="SAM" id="Coils"/>
    </source>
</evidence>
<evidence type="ECO:0000256" key="14">
    <source>
        <dbReference type="PROSITE-ProRule" id="PRU00175"/>
    </source>
</evidence>
<comment type="function">
    <text evidence="13">E3 ubiquitin-protein ligase that mediates monoubiquitination of histone H2B to form H2BK123ub1. H2BK123ub1 gives a specific tag for epigenetic transcriptional activation and is also a prerequisite for H3K4me and H3K79me formation.</text>
</comment>
<keyword evidence="7 14" id="KW-0863">Zinc-finger</keyword>
<dbReference type="STRING" id="578462.A0A0L0SWU6"/>
<comment type="pathway">
    <text evidence="3 15">Protein modification; protein ubiquitination.</text>
</comment>
<keyword evidence="10 15" id="KW-0156">Chromatin regulator</keyword>
<dbReference type="InterPro" id="IPR018957">
    <property type="entry name" value="Znf_C3HC4_RING-type"/>
</dbReference>
<dbReference type="GO" id="GO:0033503">
    <property type="term" value="C:HULC complex"/>
    <property type="evidence" value="ECO:0007669"/>
    <property type="project" value="TreeGrafter"/>
</dbReference>
<evidence type="ECO:0000256" key="4">
    <source>
        <dbReference type="ARBA" id="ARBA00005555"/>
    </source>
</evidence>
<sequence>MNDRKRKPTTGAHDGPTMTVSSSGSGTGDGLSSPASDGAISDAGSDRRKRPATLAAVTAAQLPAHDSAVLGVDPLADTMTPPPFPADSPESLKLLIRTFQKDAVYRHLRDLHRTVERLQSERDDLATKNSQLADALTAIGGWWSEIVDELLVLSARFDLSTSLEELMSTSDTARSSLFAALLETDKEEVLEDELNATHTEARQIVANLFHYVEHCADGPATSTVLDQLQARYTAVQRQLVRVERQLAAAQKHAADQAAQLAAKDDEIAALQRAVDRLQSCTWQTTFQQPLGPRNSAAGPAASIASPLAATPAASSANLPDLAGAPDPAGPARMLTLADVAAIPEDDRVKELATLTEQLADVRQERDALAAKLQTAPDESVLQAHPYVQAQHDEAQARAREAALWKKKHAEATAENASLRDLHAALQGQHRDAVAAVEAQAEAEAKRLSEEITRLRRQRDDLHLARDSLTAEKNAKLHSSDAAKHQVAVKQARIESLAAQTRRLQASLVEQAGLPRVAKELLVDPGLLENLEARLAATAAAADSVGAESEVAKLQAQLALAQRQVTMLTRELNSVVEGYERLDATVTTHVRALADRDDHLARLIADKTKLDGKILFLRKQLEQLKAEADGERRAVDAARDAQRAADDAARAAQAHIVALTKELAAANDPKDADARAAVAAATRDARIADAELARHERSRAQDALKQAEALLAERDARIAKLEADAAKRRDDPPSSEAEVMLEQYRQLLLCGTCKTRFKDTAIARCMHTFCRQCVQDRLDTRQRKCPTCSEPFGSNDVRTIYM</sequence>
<evidence type="ECO:0000256" key="10">
    <source>
        <dbReference type="ARBA" id="ARBA00022853"/>
    </source>
</evidence>
<feature type="coiled-coil region" evidence="16">
    <location>
        <begin position="606"/>
        <end position="640"/>
    </location>
</feature>
<feature type="domain" description="RING-type" evidence="18">
    <location>
        <begin position="749"/>
        <end position="788"/>
    </location>
</feature>
<proteinExistence type="inferred from homology"/>
<dbReference type="PROSITE" id="PS50089">
    <property type="entry name" value="ZF_RING_2"/>
    <property type="match status" value="1"/>
</dbReference>
<accession>A0A0L0SWU6</accession>
<dbReference type="InterPro" id="IPR058643">
    <property type="entry name" value="BRE1-like_CC"/>
</dbReference>
<name>A0A0L0SWU6_ALLM3</name>
<dbReference type="SMART" id="SM00184">
    <property type="entry name" value="RING"/>
    <property type="match status" value="1"/>
</dbReference>
<evidence type="ECO:0000256" key="11">
    <source>
        <dbReference type="ARBA" id="ARBA00023054"/>
    </source>
</evidence>
<keyword evidence="6 15" id="KW-0479">Metal-binding</keyword>
<dbReference type="GO" id="GO:0006325">
    <property type="term" value="P:chromatin organization"/>
    <property type="evidence" value="ECO:0007669"/>
    <property type="project" value="UniProtKB-KW"/>
</dbReference>
<dbReference type="InterPro" id="IPR013083">
    <property type="entry name" value="Znf_RING/FYVE/PHD"/>
</dbReference>
<keyword evidence="8 15" id="KW-0833">Ubl conjugation pathway</keyword>
<dbReference type="eggNOG" id="KOG0978">
    <property type="taxonomic scope" value="Eukaryota"/>
</dbReference>
<dbReference type="VEuPathDB" id="FungiDB:AMAG_11431"/>
<dbReference type="Pfam" id="PF00097">
    <property type="entry name" value="zf-C3HC4"/>
    <property type="match status" value="1"/>
</dbReference>
<keyword evidence="20" id="KW-1185">Reference proteome</keyword>
<dbReference type="Proteomes" id="UP000054350">
    <property type="component" value="Unassembled WGS sequence"/>
</dbReference>
<keyword evidence="5 15" id="KW-0808">Transferase</keyword>
<dbReference type="UniPathway" id="UPA00143"/>
<evidence type="ECO:0000313" key="20">
    <source>
        <dbReference type="Proteomes" id="UP000054350"/>
    </source>
</evidence>
<dbReference type="EMBL" id="GG745351">
    <property type="protein sequence ID" value="KNE66957.1"/>
    <property type="molecule type" value="Genomic_DNA"/>
</dbReference>
<evidence type="ECO:0000256" key="7">
    <source>
        <dbReference type="ARBA" id="ARBA00022771"/>
    </source>
</evidence>
<dbReference type="OMA" id="YRQMQEY"/>
<reference evidence="19 20" key="1">
    <citation type="submission" date="2009-11" db="EMBL/GenBank/DDBJ databases">
        <title>Annotation of Allomyces macrogynus ATCC 38327.</title>
        <authorList>
            <consortium name="The Broad Institute Genome Sequencing Platform"/>
            <person name="Russ C."/>
            <person name="Cuomo C."/>
            <person name="Burger G."/>
            <person name="Gray M.W."/>
            <person name="Holland P.W.H."/>
            <person name="King N."/>
            <person name="Lang F.B.F."/>
            <person name="Roger A.J."/>
            <person name="Ruiz-Trillo I."/>
            <person name="Young S.K."/>
            <person name="Zeng Q."/>
            <person name="Gargeya S."/>
            <person name="Fitzgerald M."/>
            <person name="Haas B."/>
            <person name="Abouelleil A."/>
            <person name="Alvarado L."/>
            <person name="Arachchi H.M."/>
            <person name="Berlin A."/>
            <person name="Chapman S.B."/>
            <person name="Gearin G."/>
            <person name="Goldberg J."/>
            <person name="Griggs A."/>
            <person name="Gujja S."/>
            <person name="Hansen M."/>
            <person name="Heiman D."/>
            <person name="Howarth C."/>
            <person name="Larimer J."/>
            <person name="Lui A."/>
            <person name="MacDonald P.J.P."/>
            <person name="McCowen C."/>
            <person name="Montmayeur A."/>
            <person name="Murphy C."/>
            <person name="Neiman D."/>
            <person name="Pearson M."/>
            <person name="Priest M."/>
            <person name="Roberts A."/>
            <person name="Saif S."/>
            <person name="Shea T."/>
            <person name="Sisk P."/>
            <person name="Stolte C."/>
            <person name="Sykes S."/>
            <person name="Wortman J."/>
            <person name="Nusbaum C."/>
            <person name="Birren B."/>
        </authorList>
    </citation>
    <scope>NUCLEOTIDE SEQUENCE [LARGE SCALE GENOMIC DNA]</scope>
    <source>
        <strain evidence="19 20">ATCC 38327</strain>
    </source>
</reference>
<evidence type="ECO:0000256" key="3">
    <source>
        <dbReference type="ARBA" id="ARBA00004906"/>
    </source>
</evidence>
<reference evidence="20" key="2">
    <citation type="submission" date="2009-11" db="EMBL/GenBank/DDBJ databases">
        <title>The Genome Sequence of Allomyces macrogynus strain ATCC 38327.</title>
        <authorList>
            <consortium name="The Broad Institute Genome Sequencing Platform"/>
            <person name="Russ C."/>
            <person name="Cuomo C."/>
            <person name="Shea T."/>
            <person name="Young S.K."/>
            <person name="Zeng Q."/>
            <person name="Koehrsen M."/>
            <person name="Haas B."/>
            <person name="Borodovsky M."/>
            <person name="Guigo R."/>
            <person name="Alvarado L."/>
            <person name="Berlin A."/>
            <person name="Borenstein D."/>
            <person name="Chen Z."/>
            <person name="Engels R."/>
            <person name="Freedman E."/>
            <person name="Gellesch M."/>
            <person name="Goldberg J."/>
            <person name="Griggs A."/>
            <person name="Gujja S."/>
            <person name="Heiman D."/>
            <person name="Hepburn T."/>
            <person name="Howarth C."/>
            <person name="Jen D."/>
            <person name="Larson L."/>
            <person name="Lewis B."/>
            <person name="Mehta T."/>
            <person name="Park D."/>
            <person name="Pearson M."/>
            <person name="Roberts A."/>
            <person name="Saif S."/>
            <person name="Shenoy N."/>
            <person name="Sisk P."/>
            <person name="Stolte C."/>
            <person name="Sykes S."/>
            <person name="Walk T."/>
            <person name="White J."/>
            <person name="Yandava C."/>
            <person name="Burger G."/>
            <person name="Gray M.W."/>
            <person name="Holland P.W.H."/>
            <person name="King N."/>
            <person name="Lang F.B.F."/>
            <person name="Roger A.J."/>
            <person name="Ruiz-Trillo I."/>
            <person name="Lander E."/>
            <person name="Nusbaum C."/>
        </authorList>
    </citation>
    <scope>NUCLEOTIDE SEQUENCE [LARGE SCALE GENOMIC DNA]</scope>
    <source>
        <strain evidence="20">ATCC 38327</strain>
    </source>
</reference>
<evidence type="ECO:0000256" key="8">
    <source>
        <dbReference type="ARBA" id="ARBA00022786"/>
    </source>
</evidence>
<keyword evidence="9 15" id="KW-0862">Zinc</keyword>
<evidence type="ECO:0000256" key="13">
    <source>
        <dbReference type="ARBA" id="ARBA00059679"/>
    </source>
</evidence>
<feature type="region of interest" description="Disordered" evidence="17">
    <location>
        <begin position="1"/>
        <end position="54"/>
    </location>
</feature>
<keyword evidence="12 15" id="KW-0539">Nucleus</keyword>
<evidence type="ECO:0000256" key="17">
    <source>
        <dbReference type="SAM" id="MobiDB-lite"/>
    </source>
</evidence>